<proteinExistence type="predicted"/>
<dbReference type="InterPro" id="IPR007337">
    <property type="entry name" value="RelB/DinJ"/>
</dbReference>
<evidence type="ECO:0000313" key="1">
    <source>
        <dbReference type="EMBL" id="QOW59874.1"/>
    </source>
</evidence>
<dbReference type="NCBIfam" id="TIGR02384">
    <property type="entry name" value="RelB_DinJ"/>
    <property type="match status" value="1"/>
</dbReference>
<dbReference type="RefSeq" id="WP_194075514.1">
    <property type="nucleotide sequence ID" value="NZ_CP061839.1"/>
</dbReference>
<dbReference type="InterPro" id="IPR013321">
    <property type="entry name" value="Arc_rbn_hlx_hlx"/>
</dbReference>
<protein>
    <submittedName>
        <fullName evidence="1">Type II toxin-antitoxin system RelB/DinJ family antitoxin</fullName>
    </submittedName>
</protein>
<organism evidence="1 2">
    <name type="scientific">Treponema pedis</name>
    <dbReference type="NCBI Taxonomy" id="409322"/>
    <lineage>
        <taxon>Bacteria</taxon>
        <taxon>Pseudomonadati</taxon>
        <taxon>Spirochaetota</taxon>
        <taxon>Spirochaetia</taxon>
        <taxon>Spirochaetales</taxon>
        <taxon>Treponemataceae</taxon>
        <taxon>Treponema</taxon>
    </lineage>
</organism>
<accession>A0A7S6WMU4</accession>
<dbReference type="EMBL" id="CP061839">
    <property type="protein sequence ID" value="QOW59874.1"/>
    <property type="molecule type" value="Genomic_DNA"/>
</dbReference>
<evidence type="ECO:0000313" key="2">
    <source>
        <dbReference type="Proteomes" id="UP000593915"/>
    </source>
</evidence>
<dbReference type="AlphaFoldDB" id="A0A7S6WMU4"/>
<sequence>MTTISAKITHNDKVSFEQICNSMGINISSAINSFVKATIRENGLPFALKASDDPYVYSEENMKYLRNSIDQIESGKGQIHELKEPY</sequence>
<dbReference type="Proteomes" id="UP000593915">
    <property type="component" value="Chromosome"/>
</dbReference>
<gene>
    <name evidence="1" type="ORF">IFE08_08355</name>
</gene>
<dbReference type="Pfam" id="PF04221">
    <property type="entry name" value="RelB"/>
    <property type="match status" value="1"/>
</dbReference>
<dbReference type="Gene3D" id="1.10.1220.10">
    <property type="entry name" value="Met repressor-like"/>
    <property type="match status" value="1"/>
</dbReference>
<name>A0A7S6WMU4_9SPIR</name>
<reference evidence="1 2" key="1">
    <citation type="submission" date="2020-09" db="EMBL/GenBank/DDBJ databases">
        <title>Characterization of Treponema spp. from bovine digital dermatitis in Korea.</title>
        <authorList>
            <person name="Espiritu H.M."/>
            <person name="Cho Y.I."/>
            <person name="Mamuad L."/>
        </authorList>
    </citation>
    <scope>NUCLEOTIDE SEQUENCE [LARGE SCALE GENOMIC DNA]</scope>
    <source>
        <strain evidence="1 2">KS1</strain>
    </source>
</reference>
<dbReference type="GO" id="GO:0006355">
    <property type="term" value="P:regulation of DNA-templated transcription"/>
    <property type="evidence" value="ECO:0007669"/>
    <property type="project" value="InterPro"/>
</dbReference>